<name>A0A2P2NJ47_RHIMU</name>
<accession>A0A2P2NJ47</accession>
<reference evidence="1" key="1">
    <citation type="submission" date="2018-02" db="EMBL/GenBank/DDBJ databases">
        <title>Rhizophora mucronata_Transcriptome.</title>
        <authorList>
            <person name="Meera S.P."/>
            <person name="Sreeshan A."/>
            <person name="Augustine A."/>
        </authorList>
    </citation>
    <scope>NUCLEOTIDE SEQUENCE</scope>
    <source>
        <tissue evidence="1">Leaf</tissue>
    </source>
</reference>
<organism evidence="1">
    <name type="scientific">Rhizophora mucronata</name>
    <name type="common">Asiatic mangrove</name>
    <dbReference type="NCBI Taxonomy" id="61149"/>
    <lineage>
        <taxon>Eukaryota</taxon>
        <taxon>Viridiplantae</taxon>
        <taxon>Streptophyta</taxon>
        <taxon>Embryophyta</taxon>
        <taxon>Tracheophyta</taxon>
        <taxon>Spermatophyta</taxon>
        <taxon>Magnoliopsida</taxon>
        <taxon>eudicotyledons</taxon>
        <taxon>Gunneridae</taxon>
        <taxon>Pentapetalae</taxon>
        <taxon>rosids</taxon>
        <taxon>fabids</taxon>
        <taxon>Malpighiales</taxon>
        <taxon>Rhizophoraceae</taxon>
        <taxon>Rhizophora</taxon>
    </lineage>
</organism>
<sequence>MFHRQHFSSYQHDFVHLDENEPIINSTSPLSI</sequence>
<evidence type="ECO:0000313" key="1">
    <source>
        <dbReference type="EMBL" id="MBX42516.1"/>
    </source>
</evidence>
<proteinExistence type="predicted"/>
<dbReference type="EMBL" id="GGEC01062032">
    <property type="protein sequence ID" value="MBX42516.1"/>
    <property type="molecule type" value="Transcribed_RNA"/>
</dbReference>
<protein>
    <submittedName>
        <fullName evidence="1">Uncharacterized protein</fullName>
    </submittedName>
</protein>
<dbReference type="AlphaFoldDB" id="A0A2P2NJ47"/>